<dbReference type="Gene3D" id="3.40.30.10">
    <property type="entry name" value="Glutaredoxin"/>
    <property type="match status" value="1"/>
</dbReference>
<dbReference type="PROSITE" id="PS51354">
    <property type="entry name" value="GLUTAREDOXIN_2"/>
    <property type="match status" value="1"/>
</dbReference>
<reference evidence="2" key="1">
    <citation type="journal article" date="2020" name="Nature">
        <title>Giant virus diversity and host interactions through global metagenomics.</title>
        <authorList>
            <person name="Schulz F."/>
            <person name="Roux S."/>
            <person name="Paez-Espino D."/>
            <person name="Jungbluth S."/>
            <person name="Walsh D.A."/>
            <person name="Denef V.J."/>
            <person name="McMahon K.D."/>
            <person name="Konstantinidis K.T."/>
            <person name="Eloe-Fadrosh E.A."/>
            <person name="Kyrpides N.C."/>
            <person name="Woyke T."/>
        </authorList>
    </citation>
    <scope>NUCLEOTIDE SEQUENCE</scope>
    <source>
        <strain evidence="2">GVMAG-M-3300025874-2</strain>
    </source>
</reference>
<dbReference type="AlphaFoldDB" id="A0A6C0J7R6"/>
<dbReference type="Pfam" id="PF00462">
    <property type="entry name" value="Glutaredoxin"/>
    <property type="match status" value="1"/>
</dbReference>
<dbReference type="SUPFAM" id="SSF52833">
    <property type="entry name" value="Thioredoxin-like"/>
    <property type="match status" value="1"/>
</dbReference>
<name>A0A6C0J7R6_9ZZZZ</name>
<feature type="domain" description="Glutaredoxin" evidence="1">
    <location>
        <begin position="4"/>
        <end position="55"/>
    </location>
</feature>
<evidence type="ECO:0000259" key="1">
    <source>
        <dbReference type="Pfam" id="PF00462"/>
    </source>
</evidence>
<dbReference type="InterPro" id="IPR002109">
    <property type="entry name" value="Glutaredoxin"/>
</dbReference>
<accession>A0A6C0J7R6</accession>
<protein>
    <recommendedName>
        <fullName evidence="1">Glutaredoxin domain-containing protein</fullName>
    </recommendedName>
</protein>
<evidence type="ECO:0000313" key="2">
    <source>
        <dbReference type="EMBL" id="QHU01709.1"/>
    </source>
</evidence>
<sequence>MFYVYSLKHCPYSISAVDVLERSGLRYKNIMVAQKDKSKYCKKHKMNTFPQIFYKKDKKMYKIGGCSDLLELFKLCKYLNTLPFKNELVFSLAKTFKRKKIN</sequence>
<dbReference type="InterPro" id="IPR036249">
    <property type="entry name" value="Thioredoxin-like_sf"/>
</dbReference>
<dbReference type="EMBL" id="MN740346">
    <property type="protein sequence ID" value="QHU01709.1"/>
    <property type="molecule type" value="Genomic_DNA"/>
</dbReference>
<organism evidence="2">
    <name type="scientific">viral metagenome</name>
    <dbReference type="NCBI Taxonomy" id="1070528"/>
    <lineage>
        <taxon>unclassified sequences</taxon>
        <taxon>metagenomes</taxon>
        <taxon>organismal metagenomes</taxon>
    </lineage>
</organism>
<proteinExistence type="predicted"/>